<evidence type="ECO:0000313" key="2">
    <source>
        <dbReference type="EMBL" id="OJI88502.1"/>
    </source>
</evidence>
<name>A0A1L9NH50_ASPTC</name>
<feature type="region of interest" description="Disordered" evidence="1">
    <location>
        <begin position="1"/>
        <end position="25"/>
    </location>
</feature>
<protein>
    <submittedName>
        <fullName evidence="2">Uncharacterized protein</fullName>
    </submittedName>
</protein>
<organism evidence="2 3">
    <name type="scientific">Aspergillus tubingensis (strain CBS 134.48)</name>
    <dbReference type="NCBI Taxonomy" id="767770"/>
    <lineage>
        <taxon>Eukaryota</taxon>
        <taxon>Fungi</taxon>
        <taxon>Dikarya</taxon>
        <taxon>Ascomycota</taxon>
        <taxon>Pezizomycotina</taxon>
        <taxon>Eurotiomycetes</taxon>
        <taxon>Eurotiomycetidae</taxon>
        <taxon>Eurotiales</taxon>
        <taxon>Aspergillaceae</taxon>
        <taxon>Aspergillus</taxon>
        <taxon>Aspergillus subgen. Circumdati</taxon>
    </lineage>
</organism>
<dbReference type="Proteomes" id="UP000184304">
    <property type="component" value="Unassembled WGS sequence"/>
</dbReference>
<evidence type="ECO:0000313" key="3">
    <source>
        <dbReference type="Proteomes" id="UP000184304"/>
    </source>
</evidence>
<proteinExistence type="predicted"/>
<dbReference type="OMA" id="NFQPGRY"/>
<keyword evidence="3" id="KW-1185">Reference proteome</keyword>
<dbReference type="EMBL" id="KV878179">
    <property type="protein sequence ID" value="OJI88502.1"/>
    <property type="molecule type" value="Genomic_DNA"/>
</dbReference>
<dbReference type="OrthoDB" id="4509550at2759"/>
<dbReference type="VEuPathDB" id="FungiDB:ASPTUDRAFT_50431"/>
<feature type="compositionally biased region" description="Polar residues" evidence="1">
    <location>
        <begin position="1"/>
        <end position="11"/>
    </location>
</feature>
<gene>
    <name evidence="2" type="ORF">ASPTUDRAFT_50431</name>
</gene>
<dbReference type="AlphaFoldDB" id="A0A1L9NH50"/>
<sequence length="61" mass="6967">MDSPSSLSLNVQDGVHRPSSPNNLKSRFRKHLDLWKAGLAAKEHWDDEYNFQPGRYAGQGR</sequence>
<reference evidence="3" key="1">
    <citation type="journal article" date="2017" name="Genome Biol.">
        <title>Comparative genomics reveals high biological diversity and specific adaptations in the industrially and medically important fungal genus Aspergillus.</title>
        <authorList>
            <person name="de Vries R.P."/>
            <person name="Riley R."/>
            <person name="Wiebenga A."/>
            <person name="Aguilar-Osorio G."/>
            <person name="Amillis S."/>
            <person name="Uchima C.A."/>
            <person name="Anderluh G."/>
            <person name="Asadollahi M."/>
            <person name="Askin M."/>
            <person name="Barry K."/>
            <person name="Battaglia E."/>
            <person name="Bayram O."/>
            <person name="Benocci T."/>
            <person name="Braus-Stromeyer S.A."/>
            <person name="Caldana C."/>
            <person name="Canovas D."/>
            <person name="Cerqueira G.C."/>
            <person name="Chen F."/>
            <person name="Chen W."/>
            <person name="Choi C."/>
            <person name="Clum A."/>
            <person name="Dos Santos R.A."/>
            <person name="Damasio A.R."/>
            <person name="Diallinas G."/>
            <person name="Emri T."/>
            <person name="Fekete E."/>
            <person name="Flipphi M."/>
            <person name="Freyberg S."/>
            <person name="Gallo A."/>
            <person name="Gournas C."/>
            <person name="Habgood R."/>
            <person name="Hainaut M."/>
            <person name="Harispe M.L."/>
            <person name="Henrissat B."/>
            <person name="Hilden K.S."/>
            <person name="Hope R."/>
            <person name="Hossain A."/>
            <person name="Karabika E."/>
            <person name="Karaffa L."/>
            <person name="Karanyi Z."/>
            <person name="Krasevec N."/>
            <person name="Kuo A."/>
            <person name="Kusch H."/>
            <person name="LaButti K."/>
            <person name="Lagendijk E.L."/>
            <person name="Lapidus A."/>
            <person name="Levasseur A."/>
            <person name="Lindquist E."/>
            <person name="Lipzen A."/>
            <person name="Logrieco A.F."/>
            <person name="MacCabe A."/>
            <person name="Maekelae M.R."/>
            <person name="Malavazi I."/>
            <person name="Melin P."/>
            <person name="Meyer V."/>
            <person name="Mielnichuk N."/>
            <person name="Miskei M."/>
            <person name="Molnar A.P."/>
            <person name="Mule G."/>
            <person name="Ngan C.Y."/>
            <person name="Orejas M."/>
            <person name="Orosz E."/>
            <person name="Ouedraogo J.P."/>
            <person name="Overkamp K.M."/>
            <person name="Park H.-S."/>
            <person name="Perrone G."/>
            <person name="Piumi F."/>
            <person name="Punt P.J."/>
            <person name="Ram A.F."/>
            <person name="Ramon A."/>
            <person name="Rauscher S."/>
            <person name="Record E."/>
            <person name="Riano-Pachon D.M."/>
            <person name="Robert V."/>
            <person name="Roehrig J."/>
            <person name="Ruller R."/>
            <person name="Salamov A."/>
            <person name="Salih N.S."/>
            <person name="Samson R.A."/>
            <person name="Sandor E."/>
            <person name="Sanguinetti M."/>
            <person name="Schuetze T."/>
            <person name="Sepcic K."/>
            <person name="Shelest E."/>
            <person name="Sherlock G."/>
            <person name="Sophianopoulou V."/>
            <person name="Squina F.M."/>
            <person name="Sun H."/>
            <person name="Susca A."/>
            <person name="Todd R.B."/>
            <person name="Tsang A."/>
            <person name="Unkles S.E."/>
            <person name="van de Wiele N."/>
            <person name="van Rossen-Uffink D."/>
            <person name="Oliveira J.V."/>
            <person name="Vesth T.C."/>
            <person name="Visser J."/>
            <person name="Yu J.-H."/>
            <person name="Zhou M."/>
            <person name="Andersen M.R."/>
            <person name="Archer D.B."/>
            <person name="Baker S.E."/>
            <person name="Benoit I."/>
            <person name="Brakhage A.A."/>
            <person name="Braus G.H."/>
            <person name="Fischer R."/>
            <person name="Frisvad J.C."/>
            <person name="Goldman G.H."/>
            <person name="Houbraken J."/>
            <person name="Oakley B."/>
            <person name="Pocsi I."/>
            <person name="Scazzocchio C."/>
            <person name="Seiboth B."/>
            <person name="vanKuyk P.A."/>
            <person name="Wortman J."/>
            <person name="Dyer P.S."/>
            <person name="Grigoriev I.V."/>
        </authorList>
    </citation>
    <scope>NUCLEOTIDE SEQUENCE [LARGE SCALE GENOMIC DNA]</scope>
    <source>
        <strain evidence="3">CBS 134.48</strain>
    </source>
</reference>
<accession>A0A1L9NH50</accession>
<evidence type="ECO:0000256" key="1">
    <source>
        <dbReference type="SAM" id="MobiDB-lite"/>
    </source>
</evidence>